<dbReference type="AlphaFoldDB" id="B4IWZ6"/>
<dbReference type="KEGG" id="dgr:6558696"/>
<keyword evidence="1" id="KW-0732">Signal</keyword>
<evidence type="ECO:0000256" key="1">
    <source>
        <dbReference type="SAM" id="SignalP"/>
    </source>
</evidence>
<keyword evidence="3" id="KW-1185">Reference proteome</keyword>
<reference evidence="2 3" key="1">
    <citation type="journal article" date="2007" name="Nature">
        <title>Evolution of genes and genomes on the Drosophila phylogeny.</title>
        <authorList>
            <consortium name="Drosophila 12 Genomes Consortium"/>
            <person name="Clark A.G."/>
            <person name="Eisen M.B."/>
            <person name="Smith D.R."/>
            <person name="Bergman C.M."/>
            <person name="Oliver B."/>
            <person name="Markow T.A."/>
            <person name="Kaufman T.C."/>
            <person name="Kellis M."/>
            <person name="Gelbart W."/>
            <person name="Iyer V.N."/>
            <person name="Pollard D.A."/>
            <person name="Sackton T.B."/>
            <person name="Larracuente A.M."/>
            <person name="Singh N.D."/>
            <person name="Abad J.P."/>
            <person name="Abt D.N."/>
            <person name="Adryan B."/>
            <person name="Aguade M."/>
            <person name="Akashi H."/>
            <person name="Anderson W.W."/>
            <person name="Aquadro C.F."/>
            <person name="Ardell D.H."/>
            <person name="Arguello R."/>
            <person name="Artieri C.G."/>
            <person name="Barbash D.A."/>
            <person name="Barker D."/>
            <person name="Barsanti P."/>
            <person name="Batterham P."/>
            <person name="Batzoglou S."/>
            <person name="Begun D."/>
            <person name="Bhutkar A."/>
            <person name="Blanco E."/>
            <person name="Bosak S.A."/>
            <person name="Bradley R.K."/>
            <person name="Brand A.D."/>
            <person name="Brent M.R."/>
            <person name="Brooks A.N."/>
            <person name="Brown R.H."/>
            <person name="Butlin R.K."/>
            <person name="Caggese C."/>
            <person name="Calvi B.R."/>
            <person name="Bernardo de Carvalho A."/>
            <person name="Caspi A."/>
            <person name="Castrezana S."/>
            <person name="Celniker S.E."/>
            <person name="Chang J.L."/>
            <person name="Chapple C."/>
            <person name="Chatterji S."/>
            <person name="Chinwalla A."/>
            <person name="Civetta A."/>
            <person name="Clifton S.W."/>
            <person name="Comeron J.M."/>
            <person name="Costello J.C."/>
            <person name="Coyne J.A."/>
            <person name="Daub J."/>
            <person name="David R.G."/>
            <person name="Delcher A.L."/>
            <person name="Delehaunty K."/>
            <person name="Do C.B."/>
            <person name="Ebling H."/>
            <person name="Edwards K."/>
            <person name="Eickbush T."/>
            <person name="Evans J.D."/>
            <person name="Filipski A."/>
            <person name="Findeiss S."/>
            <person name="Freyhult E."/>
            <person name="Fulton L."/>
            <person name="Fulton R."/>
            <person name="Garcia A.C."/>
            <person name="Gardiner A."/>
            <person name="Garfield D.A."/>
            <person name="Garvin B.E."/>
            <person name="Gibson G."/>
            <person name="Gilbert D."/>
            <person name="Gnerre S."/>
            <person name="Godfrey J."/>
            <person name="Good R."/>
            <person name="Gotea V."/>
            <person name="Gravely B."/>
            <person name="Greenberg A.J."/>
            <person name="Griffiths-Jones S."/>
            <person name="Gross S."/>
            <person name="Guigo R."/>
            <person name="Gustafson E.A."/>
            <person name="Haerty W."/>
            <person name="Hahn M.W."/>
            <person name="Halligan D.L."/>
            <person name="Halpern A.L."/>
            <person name="Halter G.M."/>
            <person name="Han M.V."/>
            <person name="Heger A."/>
            <person name="Hillier L."/>
            <person name="Hinrichs A.S."/>
            <person name="Holmes I."/>
            <person name="Hoskins R.A."/>
            <person name="Hubisz M.J."/>
            <person name="Hultmark D."/>
            <person name="Huntley M.A."/>
            <person name="Jaffe D.B."/>
            <person name="Jagadeeshan S."/>
            <person name="Jeck W.R."/>
            <person name="Johnson J."/>
            <person name="Jones C.D."/>
            <person name="Jordan W.C."/>
            <person name="Karpen G.H."/>
            <person name="Kataoka E."/>
            <person name="Keightley P.D."/>
            <person name="Kheradpour P."/>
            <person name="Kirkness E.F."/>
            <person name="Koerich L.B."/>
            <person name="Kristiansen K."/>
            <person name="Kudrna D."/>
            <person name="Kulathinal R.J."/>
            <person name="Kumar S."/>
            <person name="Kwok R."/>
            <person name="Lander E."/>
            <person name="Langley C.H."/>
            <person name="Lapoint R."/>
            <person name="Lazzaro B.P."/>
            <person name="Lee S.J."/>
            <person name="Levesque L."/>
            <person name="Li R."/>
            <person name="Lin C.F."/>
            <person name="Lin M.F."/>
            <person name="Lindblad-Toh K."/>
            <person name="Llopart A."/>
            <person name="Long M."/>
            <person name="Low L."/>
            <person name="Lozovsky E."/>
            <person name="Lu J."/>
            <person name="Luo M."/>
            <person name="Machado C.A."/>
            <person name="Makalowski W."/>
            <person name="Marzo M."/>
            <person name="Matsuda M."/>
            <person name="Matzkin L."/>
            <person name="McAllister B."/>
            <person name="McBride C.S."/>
            <person name="McKernan B."/>
            <person name="McKernan K."/>
            <person name="Mendez-Lago M."/>
            <person name="Minx P."/>
            <person name="Mollenhauer M.U."/>
            <person name="Montooth K."/>
            <person name="Mount S.M."/>
            <person name="Mu X."/>
            <person name="Myers E."/>
            <person name="Negre B."/>
            <person name="Newfeld S."/>
            <person name="Nielsen R."/>
            <person name="Noor M.A."/>
            <person name="O'Grady P."/>
            <person name="Pachter L."/>
            <person name="Papaceit M."/>
            <person name="Parisi M.J."/>
            <person name="Parisi M."/>
            <person name="Parts L."/>
            <person name="Pedersen J.S."/>
            <person name="Pesole G."/>
            <person name="Phillippy A.M."/>
            <person name="Ponting C.P."/>
            <person name="Pop M."/>
            <person name="Porcelli D."/>
            <person name="Powell J.R."/>
            <person name="Prohaska S."/>
            <person name="Pruitt K."/>
            <person name="Puig M."/>
            <person name="Quesneville H."/>
            <person name="Ram K.R."/>
            <person name="Rand D."/>
            <person name="Rasmussen M.D."/>
            <person name="Reed L.K."/>
            <person name="Reenan R."/>
            <person name="Reily A."/>
            <person name="Remington K.A."/>
            <person name="Rieger T.T."/>
            <person name="Ritchie M.G."/>
            <person name="Robin C."/>
            <person name="Rogers Y.H."/>
            <person name="Rohde C."/>
            <person name="Rozas J."/>
            <person name="Rubenfield M.J."/>
            <person name="Ruiz A."/>
            <person name="Russo S."/>
            <person name="Salzberg S.L."/>
            <person name="Sanchez-Gracia A."/>
            <person name="Saranga D.J."/>
            <person name="Sato H."/>
            <person name="Schaeffer S.W."/>
            <person name="Schatz M.C."/>
            <person name="Schlenke T."/>
            <person name="Schwartz R."/>
            <person name="Segarra C."/>
            <person name="Singh R.S."/>
            <person name="Sirot L."/>
            <person name="Sirota M."/>
            <person name="Sisneros N.B."/>
            <person name="Smith C.D."/>
            <person name="Smith T.F."/>
            <person name="Spieth J."/>
            <person name="Stage D.E."/>
            <person name="Stark A."/>
            <person name="Stephan W."/>
            <person name="Strausberg R.L."/>
            <person name="Strempel S."/>
            <person name="Sturgill D."/>
            <person name="Sutton G."/>
            <person name="Sutton G.G."/>
            <person name="Tao W."/>
            <person name="Teichmann S."/>
            <person name="Tobari Y.N."/>
            <person name="Tomimura Y."/>
            <person name="Tsolas J.M."/>
            <person name="Valente V.L."/>
            <person name="Venter E."/>
            <person name="Venter J.C."/>
            <person name="Vicario S."/>
            <person name="Vieira F.G."/>
            <person name="Vilella A.J."/>
            <person name="Villasante A."/>
            <person name="Walenz B."/>
            <person name="Wang J."/>
            <person name="Wasserman M."/>
            <person name="Watts T."/>
            <person name="Wilson D."/>
            <person name="Wilson R.K."/>
            <person name="Wing R.A."/>
            <person name="Wolfner M.F."/>
            <person name="Wong A."/>
            <person name="Wong G.K."/>
            <person name="Wu C.I."/>
            <person name="Wu G."/>
            <person name="Yamamoto D."/>
            <person name="Yang H.P."/>
            <person name="Yang S.P."/>
            <person name="Yorke J.A."/>
            <person name="Yoshida K."/>
            <person name="Zdobnov E."/>
            <person name="Zhang P."/>
            <person name="Zhang Y."/>
            <person name="Zimin A.V."/>
            <person name="Baldwin J."/>
            <person name="Abdouelleil A."/>
            <person name="Abdulkadir J."/>
            <person name="Abebe A."/>
            <person name="Abera B."/>
            <person name="Abreu J."/>
            <person name="Acer S.C."/>
            <person name="Aftuck L."/>
            <person name="Alexander A."/>
            <person name="An P."/>
            <person name="Anderson E."/>
            <person name="Anderson S."/>
            <person name="Arachi H."/>
            <person name="Azer M."/>
            <person name="Bachantsang P."/>
            <person name="Barry A."/>
            <person name="Bayul T."/>
            <person name="Berlin A."/>
            <person name="Bessette D."/>
            <person name="Bloom T."/>
            <person name="Blye J."/>
            <person name="Boguslavskiy L."/>
            <person name="Bonnet C."/>
            <person name="Boukhgalter B."/>
            <person name="Bourzgui I."/>
            <person name="Brown A."/>
            <person name="Cahill P."/>
            <person name="Channer S."/>
            <person name="Cheshatsang Y."/>
            <person name="Chuda L."/>
            <person name="Citroen M."/>
            <person name="Collymore A."/>
            <person name="Cooke P."/>
            <person name="Costello M."/>
            <person name="D'Aco K."/>
            <person name="Daza R."/>
            <person name="De Haan G."/>
            <person name="DeGray S."/>
            <person name="DeMaso C."/>
            <person name="Dhargay N."/>
            <person name="Dooley K."/>
            <person name="Dooley E."/>
            <person name="Doricent M."/>
            <person name="Dorje P."/>
            <person name="Dorjee K."/>
            <person name="Dupes A."/>
            <person name="Elong R."/>
            <person name="Falk J."/>
            <person name="Farina A."/>
            <person name="Faro S."/>
            <person name="Ferguson D."/>
            <person name="Fisher S."/>
            <person name="Foley C.D."/>
            <person name="Franke A."/>
            <person name="Friedrich D."/>
            <person name="Gadbois L."/>
            <person name="Gearin G."/>
            <person name="Gearin C.R."/>
            <person name="Giannoukos G."/>
            <person name="Goode T."/>
            <person name="Graham J."/>
            <person name="Grandbois E."/>
            <person name="Grewal S."/>
            <person name="Gyaltsen K."/>
            <person name="Hafez N."/>
            <person name="Hagos B."/>
            <person name="Hall J."/>
            <person name="Henson C."/>
            <person name="Hollinger A."/>
            <person name="Honan T."/>
            <person name="Huard M.D."/>
            <person name="Hughes L."/>
            <person name="Hurhula B."/>
            <person name="Husby M.E."/>
            <person name="Kamat A."/>
            <person name="Kanga B."/>
            <person name="Kashin S."/>
            <person name="Khazanovich D."/>
            <person name="Kisner P."/>
            <person name="Lance K."/>
            <person name="Lara M."/>
            <person name="Lee W."/>
            <person name="Lennon N."/>
            <person name="Letendre F."/>
            <person name="LeVine R."/>
            <person name="Lipovsky A."/>
            <person name="Liu X."/>
            <person name="Liu J."/>
            <person name="Liu S."/>
            <person name="Lokyitsang T."/>
            <person name="Lokyitsang Y."/>
            <person name="Lubonja R."/>
            <person name="Lui A."/>
            <person name="MacDonald P."/>
            <person name="Magnisalis V."/>
            <person name="Maru K."/>
            <person name="Matthews C."/>
            <person name="McCusker W."/>
            <person name="McDonough S."/>
            <person name="Mehta T."/>
            <person name="Meldrim J."/>
            <person name="Meneus L."/>
            <person name="Mihai O."/>
            <person name="Mihalev A."/>
            <person name="Mihova T."/>
            <person name="Mittelman R."/>
            <person name="Mlenga V."/>
            <person name="Montmayeur A."/>
            <person name="Mulrain L."/>
            <person name="Navidi A."/>
            <person name="Naylor J."/>
            <person name="Negash T."/>
            <person name="Nguyen T."/>
            <person name="Nguyen N."/>
            <person name="Nicol R."/>
            <person name="Norbu C."/>
            <person name="Norbu N."/>
            <person name="Novod N."/>
            <person name="O'Neill B."/>
            <person name="Osman S."/>
            <person name="Markiewicz E."/>
            <person name="Oyono O.L."/>
            <person name="Patti C."/>
            <person name="Phunkhang P."/>
            <person name="Pierre F."/>
            <person name="Priest M."/>
            <person name="Raghuraman S."/>
            <person name="Rege F."/>
            <person name="Reyes R."/>
            <person name="Rise C."/>
            <person name="Rogov P."/>
            <person name="Ross K."/>
            <person name="Ryan E."/>
            <person name="Settipalli S."/>
            <person name="Shea T."/>
            <person name="Sherpa N."/>
            <person name="Shi L."/>
            <person name="Shih D."/>
            <person name="Sparrow T."/>
            <person name="Spaulding J."/>
            <person name="Stalker J."/>
            <person name="Stange-Thomann N."/>
            <person name="Stavropoulos S."/>
            <person name="Stone C."/>
            <person name="Strader C."/>
            <person name="Tesfaye S."/>
            <person name="Thomson T."/>
            <person name="Thoulutsang Y."/>
            <person name="Thoulutsang D."/>
            <person name="Topham K."/>
            <person name="Topping I."/>
            <person name="Tsamla T."/>
            <person name="Vassiliev H."/>
            <person name="Vo A."/>
            <person name="Wangchuk T."/>
            <person name="Wangdi T."/>
            <person name="Weiand M."/>
            <person name="Wilkinson J."/>
            <person name="Wilson A."/>
            <person name="Yadav S."/>
            <person name="Young G."/>
            <person name="Yu Q."/>
            <person name="Zembek L."/>
            <person name="Zhong D."/>
            <person name="Zimmer A."/>
            <person name="Zwirko Z."/>
            <person name="Jaffe D.B."/>
            <person name="Alvarez P."/>
            <person name="Brockman W."/>
            <person name="Butler J."/>
            <person name="Chin C."/>
            <person name="Gnerre S."/>
            <person name="Grabherr M."/>
            <person name="Kleber M."/>
            <person name="Mauceli E."/>
            <person name="MacCallum I."/>
        </authorList>
    </citation>
    <scope>NUCLEOTIDE SEQUENCE [LARGE SCALE GENOMIC DNA]</scope>
    <source>
        <strain evidence="3">Tucson 15287-2541.00</strain>
    </source>
</reference>
<sequence>MKFLLLTVFLCLAVCFMATSAVPVEEAIPEGLEGPGNEPISPSDDQSFLLKLKLLKKLLFLG</sequence>
<dbReference type="OrthoDB" id="8011758at2759"/>
<dbReference type="eggNOG" id="ENOG502T6QA">
    <property type="taxonomic scope" value="Eukaryota"/>
</dbReference>
<protein>
    <submittedName>
        <fullName evidence="2">GH15280</fullName>
    </submittedName>
</protein>
<dbReference type="PhylomeDB" id="B4IWZ6"/>
<dbReference type="HOGENOM" id="CLU_2906372_0_0_1"/>
<evidence type="ECO:0000313" key="2">
    <source>
        <dbReference type="EMBL" id="EDV96302.1"/>
    </source>
</evidence>
<feature type="chain" id="PRO_5002810929" evidence="1">
    <location>
        <begin position="22"/>
        <end position="62"/>
    </location>
</feature>
<feature type="signal peptide" evidence="1">
    <location>
        <begin position="1"/>
        <end position="21"/>
    </location>
</feature>
<dbReference type="EMBL" id="CH916366">
    <property type="protein sequence ID" value="EDV96302.1"/>
    <property type="molecule type" value="Genomic_DNA"/>
</dbReference>
<dbReference type="Proteomes" id="UP000001070">
    <property type="component" value="Unassembled WGS sequence"/>
</dbReference>
<organism evidence="3">
    <name type="scientific">Drosophila grimshawi</name>
    <name type="common">Hawaiian fruit fly</name>
    <name type="synonym">Idiomyia grimshawi</name>
    <dbReference type="NCBI Taxonomy" id="7222"/>
    <lineage>
        <taxon>Eukaryota</taxon>
        <taxon>Metazoa</taxon>
        <taxon>Ecdysozoa</taxon>
        <taxon>Arthropoda</taxon>
        <taxon>Hexapoda</taxon>
        <taxon>Insecta</taxon>
        <taxon>Pterygota</taxon>
        <taxon>Neoptera</taxon>
        <taxon>Endopterygota</taxon>
        <taxon>Diptera</taxon>
        <taxon>Brachycera</taxon>
        <taxon>Muscomorpha</taxon>
        <taxon>Ephydroidea</taxon>
        <taxon>Drosophilidae</taxon>
        <taxon>Drosophila</taxon>
        <taxon>Hawaiian Drosophila</taxon>
    </lineage>
</organism>
<accession>B4IWZ6</accession>
<gene>
    <name evidence="2" type="primary">Dgri\GH15280</name>
    <name evidence="2" type="ORF">Dgri_GH15280</name>
</gene>
<dbReference type="InParanoid" id="B4IWZ6"/>
<dbReference type="OMA" id="AVCFMIT"/>
<name>B4IWZ6_DROGR</name>
<proteinExistence type="predicted"/>
<evidence type="ECO:0000313" key="3">
    <source>
        <dbReference type="Proteomes" id="UP000001070"/>
    </source>
</evidence>